<evidence type="ECO:0000313" key="2">
    <source>
        <dbReference type="EMBL" id="CAD9327003.1"/>
    </source>
</evidence>
<gene>
    <name evidence="2" type="ORF">OSIN01602_LOCUS4032</name>
</gene>
<dbReference type="AlphaFoldDB" id="A0A7S1Z3D3"/>
<protein>
    <submittedName>
        <fullName evidence="2">Uncharacterized protein</fullName>
    </submittedName>
</protein>
<sequence>MDRIKMRKQSKLLPTAALMANLFAASSASSDACVVPIDMEVAKAAYDACIDESGASGNVRGHNLCTSDYGGACLSAGYAFLTVDRETGFTHGACLHAACNEAGTCRVSADIGRVVRCGMRGGCKEIDVERFDNCTGLMKVAEELVDTFNETDEVGFCGVDGNGEQTCNLYDSPWWWYTGIPWVR</sequence>
<keyword evidence="1" id="KW-0732">Signal</keyword>
<feature type="chain" id="PRO_5031008975" evidence="1">
    <location>
        <begin position="29"/>
        <end position="184"/>
    </location>
</feature>
<feature type="signal peptide" evidence="1">
    <location>
        <begin position="1"/>
        <end position="28"/>
    </location>
</feature>
<accession>A0A7S1Z3D3</accession>
<dbReference type="EMBL" id="HBGO01007210">
    <property type="protein sequence ID" value="CAD9327003.1"/>
    <property type="molecule type" value="Transcribed_RNA"/>
</dbReference>
<reference evidence="2" key="1">
    <citation type="submission" date="2021-01" db="EMBL/GenBank/DDBJ databases">
        <authorList>
            <person name="Corre E."/>
            <person name="Pelletier E."/>
            <person name="Niang G."/>
            <person name="Scheremetjew M."/>
            <person name="Finn R."/>
            <person name="Kale V."/>
            <person name="Holt S."/>
            <person name="Cochrane G."/>
            <person name="Meng A."/>
            <person name="Brown T."/>
            <person name="Cohen L."/>
        </authorList>
    </citation>
    <scope>NUCLEOTIDE SEQUENCE</scope>
    <source>
        <strain evidence="2">Grunow 1884</strain>
    </source>
</reference>
<evidence type="ECO:0000256" key="1">
    <source>
        <dbReference type="SAM" id="SignalP"/>
    </source>
</evidence>
<name>A0A7S1Z3D3_TRICV</name>
<organism evidence="2">
    <name type="scientific">Trieres chinensis</name>
    <name type="common">Marine centric diatom</name>
    <name type="synonym">Odontella sinensis</name>
    <dbReference type="NCBI Taxonomy" id="1514140"/>
    <lineage>
        <taxon>Eukaryota</taxon>
        <taxon>Sar</taxon>
        <taxon>Stramenopiles</taxon>
        <taxon>Ochrophyta</taxon>
        <taxon>Bacillariophyta</taxon>
        <taxon>Mediophyceae</taxon>
        <taxon>Biddulphiophycidae</taxon>
        <taxon>Eupodiscales</taxon>
        <taxon>Parodontellaceae</taxon>
        <taxon>Trieres</taxon>
    </lineage>
</organism>
<proteinExistence type="predicted"/>